<comment type="caution">
    <text evidence="1">The sequence shown here is derived from an EMBL/GenBank/DDBJ whole genome shotgun (WGS) entry which is preliminary data.</text>
</comment>
<protein>
    <submittedName>
        <fullName evidence="1">Uncharacterized protein</fullName>
    </submittedName>
</protein>
<dbReference type="EMBL" id="JAGIZQ010000003">
    <property type="protein sequence ID" value="KAH6636996.1"/>
    <property type="molecule type" value="Genomic_DNA"/>
</dbReference>
<proteinExistence type="predicted"/>
<name>A0ACB7PIY6_9PEZI</name>
<reference evidence="1 2" key="1">
    <citation type="journal article" date="2021" name="Nat. Commun.">
        <title>Genetic determinants of endophytism in the Arabidopsis root mycobiome.</title>
        <authorList>
            <person name="Mesny F."/>
            <person name="Miyauchi S."/>
            <person name="Thiergart T."/>
            <person name="Pickel B."/>
            <person name="Atanasova L."/>
            <person name="Karlsson M."/>
            <person name="Huettel B."/>
            <person name="Barry K.W."/>
            <person name="Haridas S."/>
            <person name="Chen C."/>
            <person name="Bauer D."/>
            <person name="Andreopoulos W."/>
            <person name="Pangilinan J."/>
            <person name="LaButti K."/>
            <person name="Riley R."/>
            <person name="Lipzen A."/>
            <person name="Clum A."/>
            <person name="Drula E."/>
            <person name="Henrissat B."/>
            <person name="Kohler A."/>
            <person name="Grigoriev I.V."/>
            <person name="Martin F.M."/>
            <person name="Hacquard S."/>
        </authorList>
    </citation>
    <scope>NUCLEOTIDE SEQUENCE [LARGE SCALE GENOMIC DNA]</scope>
    <source>
        <strain evidence="1 2">MPI-SDFR-AT-0079</strain>
    </source>
</reference>
<evidence type="ECO:0000313" key="1">
    <source>
        <dbReference type="EMBL" id="KAH6636996.1"/>
    </source>
</evidence>
<organism evidence="1 2">
    <name type="scientific">Chaetomium tenue</name>
    <dbReference type="NCBI Taxonomy" id="1854479"/>
    <lineage>
        <taxon>Eukaryota</taxon>
        <taxon>Fungi</taxon>
        <taxon>Dikarya</taxon>
        <taxon>Ascomycota</taxon>
        <taxon>Pezizomycotina</taxon>
        <taxon>Sordariomycetes</taxon>
        <taxon>Sordariomycetidae</taxon>
        <taxon>Sordariales</taxon>
        <taxon>Chaetomiaceae</taxon>
        <taxon>Chaetomium</taxon>
    </lineage>
</organism>
<accession>A0ACB7PIY6</accession>
<evidence type="ECO:0000313" key="2">
    <source>
        <dbReference type="Proteomes" id="UP000724584"/>
    </source>
</evidence>
<sequence length="168" mass="18720">MAEHRGAPQQIHRVPIWVIFGRMSHSSLPLPFLAFCALSAFPNPSFDSESSNPQHSLSRFFDSPTRGPRSLLFGDDDIDHSFRVCVDRQLSFLGAIVICRSTRLSARLQASQLPILHRIENRGIGFCVRKQHIRYARRLPGHSLVGLVNQTAVNCHPWSGCEACACGS</sequence>
<gene>
    <name evidence="1" type="ORF">F5144DRAFT_203461</name>
</gene>
<dbReference type="Proteomes" id="UP000724584">
    <property type="component" value="Unassembled WGS sequence"/>
</dbReference>
<keyword evidence="2" id="KW-1185">Reference proteome</keyword>